<evidence type="ECO:0000313" key="2">
    <source>
        <dbReference type="Proteomes" id="UP000610746"/>
    </source>
</evidence>
<gene>
    <name evidence="1" type="ORF">HNQ03_000688</name>
</gene>
<name>A0A8J8K7M1_9FLAO</name>
<proteinExistence type="predicted"/>
<evidence type="ECO:0000313" key="1">
    <source>
        <dbReference type="EMBL" id="NRS91621.1"/>
    </source>
</evidence>
<dbReference type="AlphaFoldDB" id="A0A8J8K7M1"/>
<organism evidence="1 2">
    <name type="scientific">Frigoriflavimonas asaccharolytica</name>
    <dbReference type="NCBI Taxonomy" id="2735899"/>
    <lineage>
        <taxon>Bacteria</taxon>
        <taxon>Pseudomonadati</taxon>
        <taxon>Bacteroidota</taxon>
        <taxon>Flavobacteriia</taxon>
        <taxon>Flavobacteriales</taxon>
        <taxon>Weeksellaceae</taxon>
        <taxon>Frigoriflavimonas</taxon>
    </lineage>
</organism>
<accession>A0A8J8K7M1</accession>
<keyword evidence="2" id="KW-1185">Reference proteome</keyword>
<sequence length="151" mass="18307">MKIFTTKDSNSSLKLLDQEKNVIGELLFSFINGLNDKIYFDDRMYRIKHSGFLWYDKSLIDLNENIILKIDTEKNRLFYFGKNTEFFTIRYKGWWNQKHILYKDDELQLTINYKQKFFGTNNFTVRVENNFDNNLITMFLLYLFNFQISAP</sequence>
<reference evidence="1" key="1">
    <citation type="submission" date="2020-05" db="EMBL/GenBank/DDBJ databases">
        <title>Genomic Encyclopedia of Type Strains, Phase IV (KMG-V): Genome sequencing to study the core and pangenomes of soil and plant-associated prokaryotes.</title>
        <authorList>
            <person name="Whitman W."/>
        </authorList>
    </citation>
    <scope>NUCLEOTIDE SEQUENCE</scope>
    <source>
        <strain evidence="1">16F</strain>
    </source>
</reference>
<dbReference type="RefSeq" id="WP_173778249.1">
    <property type="nucleotide sequence ID" value="NZ_JABSNO010000004.1"/>
</dbReference>
<dbReference type="EMBL" id="JABSNO010000004">
    <property type="protein sequence ID" value="NRS91621.1"/>
    <property type="molecule type" value="Genomic_DNA"/>
</dbReference>
<protein>
    <submittedName>
        <fullName evidence="1">Uncharacterized protein</fullName>
    </submittedName>
</protein>
<comment type="caution">
    <text evidence="1">The sequence shown here is derived from an EMBL/GenBank/DDBJ whole genome shotgun (WGS) entry which is preliminary data.</text>
</comment>
<dbReference type="Proteomes" id="UP000610746">
    <property type="component" value="Unassembled WGS sequence"/>
</dbReference>